<dbReference type="InterPro" id="IPR012469">
    <property type="entry name" value="DUF1688"/>
</dbReference>
<dbReference type="Proteomes" id="UP000218785">
    <property type="component" value="Chromosome"/>
</dbReference>
<sequence length="417" mass="45985">MDRRTAKARSARREEGEEEIVRYLRSPEAIRERCGQLFSWVCEGNSKNFACDLTQLGKVADYVIEVIRTEYPNLDIPFHSRWRHFEVGGVRRVATLDPQLVGLSPADKAAAKFDLAIVSVLLDAGAGDKWHYDELETGLRLGRSEGLAVASFRMFCEGNFALNGLPQADAYRLQKLTEVELATGFQVNGENPLVGITGRLNLLQKLGQVIVTFPHLFGYHNPRPGNLVNYLLGKSENRQLAAATVLDAVLEGLSDIWPGRLEIAGVNLGDVWQHPAINDDGLVPFHKLSQWLTYSLLEPLQELGITITGLDQLTGLPEYRNGGLCVDLGLISVKNPEIFRTSHSVASEIIVEWRALTVILLDLIATTVRDKLGMSSEELPLVKILQGGTWTAGRKIAAELRTGGIPPIQIESDGTVF</sequence>
<accession>A0A1Z4MYT7</accession>
<dbReference type="EMBL" id="AP018248">
    <property type="protein sequence ID" value="BAY98634.1"/>
    <property type="molecule type" value="Genomic_DNA"/>
</dbReference>
<protein>
    <recommendedName>
        <fullName evidence="3">Uracil phosphoribosyltransferase</fullName>
    </recommendedName>
</protein>
<name>A0A1Z4MYT7_9CYAN</name>
<dbReference type="Pfam" id="PF07958">
    <property type="entry name" value="DUF1688"/>
    <property type="match status" value="1"/>
</dbReference>
<evidence type="ECO:0008006" key="3">
    <source>
        <dbReference type="Google" id="ProtNLM"/>
    </source>
</evidence>
<dbReference type="PANTHER" id="PTHR31687:SF3">
    <property type="entry name" value="PROTEIN URG3"/>
    <property type="match status" value="1"/>
</dbReference>
<dbReference type="KEGG" id="ttq:NIES37_25860"/>
<proteinExistence type="predicted"/>
<evidence type="ECO:0000313" key="2">
    <source>
        <dbReference type="Proteomes" id="UP000218785"/>
    </source>
</evidence>
<dbReference type="RefSeq" id="WP_096576208.1">
    <property type="nucleotide sequence ID" value="NZ_CAWNJS010000001.1"/>
</dbReference>
<dbReference type="AlphaFoldDB" id="A0A1Z4MYT7"/>
<organism evidence="1 2">
    <name type="scientific">Tolypothrix tenuis PCC 7101</name>
    <dbReference type="NCBI Taxonomy" id="231146"/>
    <lineage>
        <taxon>Bacteria</taxon>
        <taxon>Bacillati</taxon>
        <taxon>Cyanobacteriota</taxon>
        <taxon>Cyanophyceae</taxon>
        <taxon>Nostocales</taxon>
        <taxon>Tolypothrichaceae</taxon>
        <taxon>Tolypothrix</taxon>
    </lineage>
</organism>
<dbReference type="PANTHER" id="PTHR31687">
    <property type="match status" value="1"/>
</dbReference>
<reference evidence="1 2" key="1">
    <citation type="submission" date="2017-06" db="EMBL/GenBank/DDBJ databases">
        <title>Genome sequencing of cyanobaciteial culture collection at National Institute for Environmental Studies (NIES).</title>
        <authorList>
            <person name="Hirose Y."/>
            <person name="Shimura Y."/>
            <person name="Fujisawa T."/>
            <person name="Nakamura Y."/>
            <person name="Kawachi M."/>
        </authorList>
    </citation>
    <scope>NUCLEOTIDE SEQUENCE [LARGE SCALE GENOMIC DNA]</scope>
    <source>
        <strain evidence="1 2">NIES-37</strain>
    </source>
</reference>
<gene>
    <name evidence="1" type="ORF">NIES37_25860</name>
</gene>
<evidence type="ECO:0000313" key="1">
    <source>
        <dbReference type="EMBL" id="BAY98634.1"/>
    </source>
</evidence>
<keyword evidence="2" id="KW-1185">Reference proteome</keyword>